<proteinExistence type="inferred from homology"/>
<evidence type="ECO:0000256" key="7">
    <source>
        <dbReference type="SAM" id="MobiDB-lite"/>
    </source>
</evidence>
<dbReference type="AlphaFoldDB" id="A0A158KR12"/>
<feature type="domain" description="Probable transposase IS891/IS1136/IS1341" evidence="8">
    <location>
        <begin position="173"/>
        <end position="296"/>
    </location>
</feature>
<evidence type="ECO:0000313" key="11">
    <source>
        <dbReference type="EMBL" id="SAL83562.1"/>
    </source>
</evidence>
<dbReference type="GO" id="GO:0032196">
    <property type="term" value="P:transposition"/>
    <property type="evidence" value="ECO:0007669"/>
    <property type="project" value="UniProtKB-KW"/>
</dbReference>
<evidence type="ECO:0000256" key="5">
    <source>
        <dbReference type="ARBA" id="ARBA00023125"/>
    </source>
</evidence>
<dbReference type="GO" id="GO:0006310">
    <property type="term" value="P:DNA recombination"/>
    <property type="evidence" value="ECO:0007669"/>
    <property type="project" value="UniProtKB-KW"/>
</dbReference>
<evidence type="ECO:0000256" key="3">
    <source>
        <dbReference type="ARBA" id="ARBA00022723"/>
    </source>
</evidence>
<feature type="region of interest" description="Disordered" evidence="7">
    <location>
        <begin position="223"/>
        <end position="254"/>
    </location>
</feature>
<feature type="compositionally biased region" description="Polar residues" evidence="7">
    <location>
        <begin position="243"/>
        <end position="254"/>
    </location>
</feature>
<dbReference type="OrthoDB" id="8596653at2"/>
<keyword evidence="12" id="KW-1185">Reference proteome</keyword>
<evidence type="ECO:0000256" key="6">
    <source>
        <dbReference type="ARBA" id="ARBA00023172"/>
    </source>
</evidence>
<gene>
    <name evidence="11" type="ORF">AWB68_06958</name>
</gene>
<name>A0A158KR12_9BURK</name>
<reference evidence="11" key="1">
    <citation type="submission" date="2016-01" db="EMBL/GenBank/DDBJ databases">
        <authorList>
            <person name="Peeters C."/>
        </authorList>
    </citation>
    <scope>NUCLEOTIDE SEQUENCE [LARGE SCALE GENOMIC DNA]</scope>
    <source>
        <strain evidence="11">LMG 22940</strain>
    </source>
</reference>
<keyword evidence="2" id="KW-0815">Transposition</keyword>
<comment type="similarity">
    <text evidence="1">In the C-terminal section; belongs to the transposase 35 family.</text>
</comment>
<evidence type="ECO:0000259" key="9">
    <source>
        <dbReference type="Pfam" id="PF07282"/>
    </source>
</evidence>
<dbReference type="Pfam" id="PF12323">
    <property type="entry name" value="HTH_OrfB_IS605"/>
    <property type="match status" value="1"/>
</dbReference>
<feature type="domain" description="Transposase putative helix-turn-helix" evidence="10">
    <location>
        <begin position="1"/>
        <end position="44"/>
    </location>
</feature>
<evidence type="ECO:0000259" key="8">
    <source>
        <dbReference type="Pfam" id="PF01385"/>
    </source>
</evidence>
<evidence type="ECO:0000259" key="10">
    <source>
        <dbReference type="Pfam" id="PF12323"/>
    </source>
</evidence>
<keyword evidence="4" id="KW-0862">Zinc</keyword>
<evidence type="ECO:0000313" key="12">
    <source>
        <dbReference type="Proteomes" id="UP000054770"/>
    </source>
</evidence>
<evidence type="ECO:0000256" key="1">
    <source>
        <dbReference type="ARBA" id="ARBA00008761"/>
    </source>
</evidence>
<dbReference type="EMBL" id="FCON02000140">
    <property type="protein sequence ID" value="SAL83562.1"/>
    <property type="molecule type" value="Genomic_DNA"/>
</dbReference>
<feature type="domain" description="Cas12f1-like TNB" evidence="9">
    <location>
        <begin position="325"/>
        <end position="392"/>
    </location>
</feature>
<keyword evidence="5" id="KW-0238">DNA-binding</keyword>
<keyword evidence="6" id="KW-0233">DNA recombination</keyword>
<sequence>MLTAHKIELAPTAEQLDYFRRACGTDRFTWNWALAEWNRQYASGMKPNAMRLKKQFNALKYAQYPWLKEIHRDAHADAFARIGKAWTKFFTELKRGEEAHTPVFKRKGRCIDSFYVANDKLTLEERSVRLPLVGKVKLKESPRFADRLLGATVIREGTRWFLSVQFDVSVTLLAAKPERDVIGVDLNVAQIVCSDGTRYKTPRPLKVMTRRVKLRNRSVSRKTEAAKAAMGLSGQAIPKGTRLPQSNNQRKASQMLSSTHFRVGCIRRDFQHKTTTDIARKTHAAVVENLSVKGMTAAARGTAEKPGKRVRQKAGLNRVILDVGFYEIRRQLEYKLQRFDREIYIADRFFPSSKRCSCCGRINKDLTLKVRTWQCATCGAVHDRDDNAATNLELWATDSKLREAFAKVTPVSTGNQPGSRV</sequence>
<evidence type="ECO:0000256" key="2">
    <source>
        <dbReference type="ARBA" id="ARBA00022578"/>
    </source>
</evidence>
<dbReference type="InterPro" id="IPR001959">
    <property type="entry name" value="Transposase"/>
</dbReference>
<comment type="caution">
    <text evidence="11">The sequence shown here is derived from an EMBL/GenBank/DDBJ whole genome shotgun (WGS) entry which is preliminary data.</text>
</comment>
<dbReference type="RefSeq" id="WP_087648841.1">
    <property type="nucleotide sequence ID" value="NZ_FCON02000140.1"/>
</dbReference>
<dbReference type="NCBIfam" id="NF040570">
    <property type="entry name" value="guided_TnpB"/>
    <property type="match status" value="1"/>
</dbReference>
<dbReference type="Pfam" id="PF01385">
    <property type="entry name" value="OrfB_IS605"/>
    <property type="match status" value="1"/>
</dbReference>
<dbReference type="InterPro" id="IPR010095">
    <property type="entry name" value="Cas12f1-like_TNB"/>
</dbReference>
<dbReference type="Pfam" id="PF07282">
    <property type="entry name" value="Cas12f1-like_TNB"/>
    <property type="match status" value="1"/>
</dbReference>
<protein>
    <submittedName>
        <fullName evidence="11">Transposase</fullName>
    </submittedName>
</protein>
<evidence type="ECO:0000256" key="4">
    <source>
        <dbReference type="ARBA" id="ARBA00022833"/>
    </source>
</evidence>
<dbReference type="Proteomes" id="UP000054770">
    <property type="component" value="Unassembled WGS sequence"/>
</dbReference>
<dbReference type="GO" id="GO:0046872">
    <property type="term" value="F:metal ion binding"/>
    <property type="evidence" value="ECO:0007669"/>
    <property type="project" value="UniProtKB-KW"/>
</dbReference>
<keyword evidence="3" id="KW-0479">Metal-binding</keyword>
<accession>A0A158KR12</accession>
<organism evidence="11 12">
    <name type="scientific">Caballeronia choica</name>
    <dbReference type="NCBI Taxonomy" id="326476"/>
    <lineage>
        <taxon>Bacteria</taxon>
        <taxon>Pseudomonadati</taxon>
        <taxon>Pseudomonadota</taxon>
        <taxon>Betaproteobacteria</taxon>
        <taxon>Burkholderiales</taxon>
        <taxon>Burkholderiaceae</taxon>
        <taxon>Caballeronia</taxon>
    </lineage>
</organism>
<dbReference type="InterPro" id="IPR021027">
    <property type="entry name" value="Transposase_put_HTH"/>
</dbReference>
<dbReference type="GO" id="GO:0003677">
    <property type="term" value="F:DNA binding"/>
    <property type="evidence" value="ECO:0007669"/>
    <property type="project" value="UniProtKB-KW"/>
</dbReference>